<evidence type="ECO:0000313" key="2">
    <source>
        <dbReference type="Proteomes" id="UP000295258"/>
    </source>
</evidence>
<dbReference type="Proteomes" id="UP000295258">
    <property type="component" value="Unassembled WGS sequence"/>
</dbReference>
<keyword evidence="2" id="KW-1185">Reference proteome</keyword>
<dbReference type="AlphaFoldDB" id="A0A4R4VU52"/>
<protein>
    <submittedName>
        <fullName evidence="1">Uncharacterized protein</fullName>
    </submittedName>
</protein>
<dbReference type="RefSeq" id="WP_132595336.1">
    <property type="nucleotide sequence ID" value="NZ_SMKO01000024.1"/>
</dbReference>
<reference evidence="1 2" key="1">
    <citation type="submission" date="2019-03" db="EMBL/GenBank/DDBJ databases">
        <title>Draft genome sequences of novel Actinobacteria.</title>
        <authorList>
            <person name="Sahin N."/>
            <person name="Ay H."/>
            <person name="Saygin H."/>
        </authorList>
    </citation>
    <scope>NUCLEOTIDE SEQUENCE [LARGE SCALE GENOMIC DNA]</scope>
    <source>
        <strain evidence="1 2">KC310</strain>
    </source>
</reference>
<gene>
    <name evidence="1" type="ORF">E1292_12765</name>
</gene>
<comment type="caution">
    <text evidence="1">The sequence shown here is derived from an EMBL/GenBank/DDBJ whole genome shotgun (WGS) entry which is preliminary data.</text>
</comment>
<organism evidence="1 2">
    <name type="scientific">Nonomuraea deserti</name>
    <dbReference type="NCBI Taxonomy" id="1848322"/>
    <lineage>
        <taxon>Bacteria</taxon>
        <taxon>Bacillati</taxon>
        <taxon>Actinomycetota</taxon>
        <taxon>Actinomycetes</taxon>
        <taxon>Streptosporangiales</taxon>
        <taxon>Streptosporangiaceae</taxon>
        <taxon>Nonomuraea</taxon>
    </lineage>
</organism>
<accession>A0A4R4VU52</accession>
<proteinExistence type="predicted"/>
<name>A0A4R4VU52_9ACTN</name>
<evidence type="ECO:0000313" key="1">
    <source>
        <dbReference type="EMBL" id="TDD07757.1"/>
    </source>
</evidence>
<dbReference type="EMBL" id="SMKO01000024">
    <property type="protein sequence ID" value="TDD07757.1"/>
    <property type="molecule type" value="Genomic_DNA"/>
</dbReference>
<sequence length="275" mass="30176">MAQPDLESPEPMARLVKGGPVSSSIGHLQQVFSEITDRLRMSSTEQVAARLRGWDNYQRASLGRGETPALVAGDIKSSFSLSETKFEPRGEPGLELPDVTEVPAFAHLDGIVRLAAQLAIPDVSDEQRVVVTLFLYRVIARAGQIYEGFLHRDIASPQEPVGSVIFYPTVRTQNIEGAEFGAHFSGLPVDELRRRDHDITFAPQEYEGAALVLGYPHNLAHGVRTGNNPHAVLTDATRDRADDVRELLDPHETTFVKDMAVLTFAQTTAIEADIP</sequence>